<sequence length="1203" mass="131661">MQVVSTSFLIDPPLSSPTTSGPSYCGSKSPPFFRRPPEVLEQPSLMPPRVRSDSTDSAPITTLLKSTTVSPSPKRLNVCGFSPLPPIVASPIFTPHSSLPSQSLTDAFLSSLCTKGDFNSGSNSSSCVSSRVLFSSSTPTWIATPPTPPSKSVRRSNTLSGRRSTFKVLNPSASFPASMHPRANREIKGLKRSFSVPTFYPSTEAPSFDLTNFMGEGLVHSPKAISCLTIENPFDATFSILDGIVGPESARRKDRSGSHSKSTFRLSNSILASGDEDLTVGDKTGDFSPEEPSPDGSWSDHSIEDIWEVEKNKDGFRKYHALKELLATEAGYLMDLKALVTVYLRNLPTLAARTLNTSSTFGRASASFTGGPWVHSYTQLQAAALSSSSTLPETQHLPVASPASNSVKEPVTKTNSRYIFSDIELDSLTRNGEELLQLHEHFVRELRAILEPLGISMEHDKDDHGHDHLEKLDAAIRAVSTKFATEASRFNAYQAFCAGHPEAVDIVRKAYQQFPLELDAFEHRCATMVSDMLEAGLKPAASEPNPTSFCASDSPTSQFQNLAIDDRKRAMSSSSLDGAVRTIRRRPSILMAKDSVVFPSEPKREKCTPRIAFTDYMIKPIQRICKYPLLLDQLLPSKALRMLSQNADTRSDVDVVVESAAQAMRHVATSVDEARHRQDIAIQSALVFSRICLESPSPSASPSGQALTPEFFASLGNCILSGSLDGMHYHPNRPLGQTSSVKAKYFGAFLYSGGYLILVKVSKGRKYEPKHWFSLVDFEVIDDGSWLPYSFRLSLGEQHFELAAACQREKETWLSSIQESLKHGHSWVNEPTPSFKFDEKGELLPESEDGHSESPTQPLVGLATIRSIPEVGHASDTEVSEPLFGSLRGHTKSRKSRAGYEAPFNPRQEMPPPSRRSSSNSVKAIFSPMSAEPETLLIRRSSPAARLHIEQELQDVISQSILTARSYAFSHEVELFQAPRTTKSGFSRSNSGIGKVGMARLSKHESVRVPRRRTTESLDGLLKRGSSRRTTSVASRRPNIKKLSLASIDCGGTDAVQESGISSYSSPPSSQPSSSRVASLRASETHQSSTLPTPPPSAVPETSSMKTRSFVRNVKGIFQLRPASPVSPVSVIVSHPSQPSGPLTASPVHHINPYNMLHRWTKDSLRRRARSVPDEPNNIITTFDDPEKPYPSSPSRKNTPLST</sequence>
<dbReference type="Gene3D" id="2.30.29.30">
    <property type="entry name" value="Pleckstrin-homology domain (PH domain)/Phosphotyrosine-binding domain (PTB)"/>
    <property type="match status" value="1"/>
</dbReference>
<dbReference type="Proteomes" id="UP000027222">
    <property type="component" value="Unassembled WGS sequence"/>
</dbReference>
<dbReference type="STRING" id="685588.A0A067TY72"/>
<organism evidence="3 4">
    <name type="scientific">Galerina marginata (strain CBS 339.88)</name>
    <dbReference type="NCBI Taxonomy" id="685588"/>
    <lineage>
        <taxon>Eukaryota</taxon>
        <taxon>Fungi</taxon>
        <taxon>Dikarya</taxon>
        <taxon>Basidiomycota</taxon>
        <taxon>Agaricomycotina</taxon>
        <taxon>Agaricomycetes</taxon>
        <taxon>Agaricomycetidae</taxon>
        <taxon>Agaricales</taxon>
        <taxon>Agaricineae</taxon>
        <taxon>Strophariaceae</taxon>
        <taxon>Galerina</taxon>
    </lineage>
</organism>
<feature type="domain" description="DH" evidence="2">
    <location>
        <begin position="317"/>
        <end position="674"/>
    </location>
</feature>
<evidence type="ECO:0000313" key="4">
    <source>
        <dbReference type="Proteomes" id="UP000027222"/>
    </source>
</evidence>
<feature type="region of interest" description="Disordered" evidence="1">
    <location>
        <begin position="1058"/>
        <end position="1105"/>
    </location>
</feature>
<dbReference type="PANTHER" id="PTHR12673:SF270">
    <property type="entry name" value="FYVE-TYPE DOMAIN-CONTAINING PROTEIN"/>
    <property type="match status" value="1"/>
</dbReference>
<feature type="compositionally biased region" description="Low complexity" evidence="1">
    <location>
        <begin position="1059"/>
        <end position="1079"/>
    </location>
</feature>
<dbReference type="AlphaFoldDB" id="A0A067TY72"/>
<keyword evidence="4" id="KW-1185">Reference proteome</keyword>
<feature type="region of interest" description="Disordered" evidence="1">
    <location>
        <begin position="982"/>
        <end position="1038"/>
    </location>
</feature>
<dbReference type="GO" id="GO:0005737">
    <property type="term" value="C:cytoplasm"/>
    <property type="evidence" value="ECO:0007669"/>
    <property type="project" value="TreeGrafter"/>
</dbReference>
<dbReference type="GO" id="GO:0005085">
    <property type="term" value="F:guanyl-nucleotide exchange factor activity"/>
    <property type="evidence" value="ECO:0007669"/>
    <property type="project" value="InterPro"/>
</dbReference>
<feature type="region of interest" description="Disordered" evidence="1">
    <location>
        <begin position="1167"/>
        <end position="1203"/>
    </location>
</feature>
<proteinExistence type="predicted"/>
<evidence type="ECO:0000313" key="3">
    <source>
        <dbReference type="EMBL" id="KDR83963.1"/>
    </source>
</evidence>
<feature type="region of interest" description="Disordered" evidence="1">
    <location>
        <begin position="1"/>
        <end position="56"/>
    </location>
</feature>
<dbReference type="SUPFAM" id="SSF50729">
    <property type="entry name" value="PH domain-like"/>
    <property type="match status" value="1"/>
</dbReference>
<feature type="compositionally biased region" description="Polar residues" evidence="1">
    <location>
        <begin position="982"/>
        <end position="992"/>
    </location>
</feature>
<dbReference type="InterPro" id="IPR051092">
    <property type="entry name" value="FYVE_RhoGEF_PH"/>
</dbReference>
<feature type="compositionally biased region" description="Polar residues" evidence="1">
    <location>
        <begin position="1193"/>
        <end position="1203"/>
    </location>
</feature>
<dbReference type="EMBL" id="KL142368">
    <property type="protein sequence ID" value="KDR83963.1"/>
    <property type="molecule type" value="Genomic_DNA"/>
</dbReference>
<reference evidence="4" key="1">
    <citation type="journal article" date="2014" name="Proc. Natl. Acad. Sci. U.S.A.">
        <title>Extensive sampling of basidiomycete genomes demonstrates inadequacy of the white-rot/brown-rot paradigm for wood decay fungi.</title>
        <authorList>
            <person name="Riley R."/>
            <person name="Salamov A.A."/>
            <person name="Brown D.W."/>
            <person name="Nagy L.G."/>
            <person name="Floudas D."/>
            <person name="Held B.W."/>
            <person name="Levasseur A."/>
            <person name="Lombard V."/>
            <person name="Morin E."/>
            <person name="Otillar R."/>
            <person name="Lindquist E.A."/>
            <person name="Sun H."/>
            <person name="LaButti K.M."/>
            <person name="Schmutz J."/>
            <person name="Jabbour D."/>
            <person name="Luo H."/>
            <person name="Baker S.E."/>
            <person name="Pisabarro A.G."/>
            <person name="Walton J.D."/>
            <person name="Blanchette R.A."/>
            <person name="Henrissat B."/>
            <person name="Martin F."/>
            <person name="Cullen D."/>
            <person name="Hibbett D.S."/>
            <person name="Grigoriev I.V."/>
        </authorList>
    </citation>
    <scope>NUCLEOTIDE SEQUENCE [LARGE SCALE GENOMIC DNA]</scope>
    <source>
        <strain evidence="4">CBS 339.88</strain>
    </source>
</reference>
<dbReference type="PANTHER" id="PTHR12673">
    <property type="entry name" value="FACIOGENITAL DYSPLASIA PROTEIN"/>
    <property type="match status" value="1"/>
</dbReference>
<dbReference type="PROSITE" id="PS50010">
    <property type="entry name" value="DH_2"/>
    <property type="match status" value="1"/>
</dbReference>
<evidence type="ECO:0000259" key="2">
    <source>
        <dbReference type="PROSITE" id="PS50010"/>
    </source>
</evidence>
<dbReference type="InterPro" id="IPR035899">
    <property type="entry name" value="DBL_dom_sf"/>
</dbReference>
<feature type="region of interest" description="Disordered" evidence="1">
    <location>
        <begin position="275"/>
        <end position="302"/>
    </location>
</feature>
<dbReference type="OrthoDB" id="1716625at2759"/>
<name>A0A067TY72_GALM3</name>
<dbReference type="Gene3D" id="1.20.900.10">
    <property type="entry name" value="Dbl homology (DH) domain"/>
    <property type="match status" value="1"/>
</dbReference>
<feature type="compositionally biased region" description="Low complexity" evidence="1">
    <location>
        <begin position="1028"/>
        <end position="1037"/>
    </location>
</feature>
<dbReference type="HOGENOM" id="CLU_003322_0_0_1"/>
<dbReference type="Pfam" id="PF00621">
    <property type="entry name" value="RhoGEF"/>
    <property type="match status" value="1"/>
</dbReference>
<feature type="compositionally biased region" description="Basic and acidic residues" evidence="1">
    <location>
        <begin position="1002"/>
        <end position="1016"/>
    </location>
</feature>
<protein>
    <recommendedName>
        <fullName evidence="2">DH domain-containing protein</fullName>
    </recommendedName>
</protein>
<feature type="region of interest" description="Disordered" evidence="1">
    <location>
        <begin position="871"/>
        <end position="921"/>
    </location>
</feature>
<dbReference type="InterPro" id="IPR011993">
    <property type="entry name" value="PH-like_dom_sf"/>
</dbReference>
<dbReference type="SUPFAM" id="SSF48065">
    <property type="entry name" value="DBL homology domain (DH-domain)"/>
    <property type="match status" value="1"/>
</dbReference>
<dbReference type="InterPro" id="IPR000219">
    <property type="entry name" value="DH_dom"/>
</dbReference>
<accession>A0A067TY72</accession>
<feature type="compositionally biased region" description="Low complexity" evidence="1">
    <location>
        <begin position="12"/>
        <end position="23"/>
    </location>
</feature>
<gene>
    <name evidence="3" type="ORF">GALMADRAFT_236505</name>
</gene>
<evidence type="ECO:0000256" key="1">
    <source>
        <dbReference type="SAM" id="MobiDB-lite"/>
    </source>
</evidence>